<keyword evidence="1" id="KW-1133">Transmembrane helix</keyword>
<dbReference type="Proteomes" id="UP000030745">
    <property type="component" value="Unassembled WGS sequence"/>
</dbReference>
<protein>
    <submittedName>
        <fullName evidence="2">Uncharacterized protein</fullName>
    </submittedName>
</protein>
<dbReference type="VEuPathDB" id="FungiDB:SPRG_16856"/>
<evidence type="ECO:0000313" key="3">
    <source>
        <dbReference type="Proteomes" id="UP000030745"/>
    </source>
</evidence>
<keyword evidence="3" id="KW-1185">Reference proteome</keyword>
<accession>A0A067BGS8</accession>
<reference evidence="2 3" key="1">
    <citation type="journal article" date="2013" name="PLoS Genet.">
        <title>Distinctive expansion of potential virulence genes in the genome of the oomycete fish pathogen Saprolegnia parasitica.</title>
        <authorList>
            <person name="Jiang R.H."/>
            <person name="de Bruijn I."/>
            <person name="Haas B.J."/>
            <person name="Belmonte R."/>
            <person name="Lobach L."/>
            <person name="Christie J."/>
            <person name="van den Ackerveken G."/>
            <person name="Bottin A."/>
            <person name="Bulone V."/>
            <person name="Diaz-Moreno S.M."/>
            <person name="Dumas B."/>
            <person name="Fan L."/>
            <person name="Gaulin E."/>
            <person name="Govers F."/>
            <person name="Grenville-Briggs L.J."/>
            <person name="Horner N.R."/>
            <person name="Levin J.Z."/>
            <person name="Mammella M."/>
            <person name="Meijer H.J."/>
            <person name="Morris P."/>
            <person name="Nusbaum C."/>
            <person name="Oome S."/>
            <person name="Phillips A.J."/>
            <person name="van Rooyen D."/>
            <person name="Rzeszutek E."/>
            <person name="Saraiva M."/>
            <person name="Secombes C.J."/>
            <person name="Seidl M.F."/>
            <person name="Snel B."/>
            <person name="Stassen J.H."/>
            <person name="Sykes S."/>
            <person name="Tripathy S."/>
            <person name="van den Berg H."/>
            <person name="Vega-Arreguin J.C."/>
            <person name="Wawra S."/>
            <person name="Young S.K."/>
            <person name="Zeng Q."/>
            <person name="Dieguez-Uribeondo J."/>
            <person name="Russ C."/>
            <person name="Tyler B.M."/>
            <person name="van West P."/>
        </authorList>
    </citation>
    <scope>NUCLEOTIDE SEQUENCE [LARGE SCALE GENOMIC DNA]</scope>
    <source>
        <strain evidence="2 3">CBS 223.65</strain>
    </source>
</reference>
<organism evidence="2 3">
    <name type="scientific">Saprolegnia parasitica (strain CBS 223.65)</name>
    <dbReference type="NCBI Taxonomy" id="695850"/>
    <lineage>
        <taxon>Eukaryota</taxon>
        <taxon>Sar</taxon>
        <taxon>Stramenopiles</taxon>
        <taxon>Oomycota</taxon>
        <taxon>Saprolegniomycetes</taxon>
        <taxon>Saprolegniales</taxon>
        <taxon>Saprolegniaceae</taxon>
        <taxon>Saprolegnia</taxon>
    </lineage>
</organism>
<gene>
    <name evidence="2" type="ORF">SPRG_16856</name>
</gene>
<evidence type="ECO:0000313" key="2">
    <source>
        <dbReference type="EMBL" id="KDO17599.1"/>
    </source>
</evidence>
<proteinExistence type="predicted"/>
<dbReference type="AlphaFoldDB" id="A0A067BGS8"/>
<feature type="transmembrane region" description="Helical" evidence="1">
    <location>
        <begin position="198"/>
        <end position="221"/>
    </location>
</feature>
<feature type="transmembrane region" description="Helical" evidence="1">
    <location>
        <begin position="227"/>
        <end position="248"/>
    </location>
</feature>
<dbReference type="RefSeq" id="XP_012211694.1">
    <property type="nucleotide sequence ID" value="XM_012356304.1"/>
</dbReference>
<evidence type="ECO:0000256" key="1">
    <source>
        <dbReference type="SAM" id="Phobius"/>
    </source>
</evidence>
<dbReference type="KEGG" id="spar:SPRG_16856"/>
<dbReference type="GeneID" id="24138444"/>
<name>A0A067BGS8_SAPPC</name>
<keyword evidence="1" id="KW-0812">Transmembrane</keyword>
<dbReference type="EMBL" id="KK583616">
    <property type="protein sequence ID" value="KDO17599.1"/>
    <property type="molecule type" value="Genomic_DNA"/>
</dbReference>
<sequence length="253" mass="28808">MDPTIDAPVFASFAALENATLAAYMTTYNDVSALGYQYDDTNSIYVLRRTLDMSTTSTALRCFQEFALGLPGLIYYTAAQLSFLCAFLASDTRLSCALDIGHSCIWLSQRKGDHPDVYLLSYAYTAVRWNEWLWIKLLYRIVITGLVSQRLYSGYVKHVRDLETILRQHGHCPGLDAHKWRYELVLGDPTAIVLMDSWVAFALVVDTWLSTNTIGVAILLATQTDDLWVMFLSWVYLSRTVLLFLFLVGRWKI</sequence>
<keyword evidence="1" id="KW-0472">Membrane</keyword>